<dbReference type="InterPro" id="IPR049317">
    <property type="entry name" value="GCIP-like_N"/>
</dbReference>
<evidence type="ECO:0000259" key="2">
    <source>
        <dbReference type="Pfam" id="PF13324"/>
    </source>
</evidence>
<evidence type="ECO:0000313" key="3">
    <source>
        <dbReference type="EMBL" id="RXH71101.1"/>
    </source>
</evidence>
<dbReference type="Proteomes" id="UP000290289">
    <property type="component" value="Chromosome 16"/>
</dbReference>
<reference evidence="3 4" key="1">
    <citation type="submission" date="2018-10" db="EMBL/GenBank/DDBJ databases">
        <title>A high-quality apple genome assembly.</title>
        <authorList>
            <person name="Hu J."/>
        </authorList>
    </citation>
    <scope>NUCLEOTIDE SEQUENCE [LARGE SCALE GENOMIC DNA]</scope>
    <source>
        <strain evidence="4">cv. HFTH1</strain>
        <tissue evidence="3">Young leaf</tissue>
    </source>
</reference>
<feature type="region of interest" description="Disordered" evidence="1">
    <location>
        <begin position="1"/>
        <end position="22"/>
    </location>
</feature>
<dbReference type="PANTHER" id="PTHR15492">
    <property type="entry name" value="CYCLIN D1-BINDING PROTEIN 1"/>
    <property type="match status" value="1"/>
</dbReference>
<gene>
    <name evidence="3" type="ORF">DVH24_015723</name>
</gene>
<organism evidence="3 4">
    <name type="scientific">Malus domestica</name>
    <name type="common">Apple</name>
    <name type="synonym">Pyrus malus</name>
    <dbReference type="NCBI Taxonomy" id="3750"/>
    <lineage>
        <taxon>Eukaryota</taxon>
        <taxon>Viridiplantae</taxon>
        <taxon>Streptophyta</taxon>
        <taxon>Embryophyta</taxon>
        <taxon>Tracheophyta</taxon>
        <taxon>Spermatophyta</taxon>
        <taxon>Magnoliopsida</taxon>
        <taxon>eudicotyledons</taxon>
        <taxon>Gunneridae</taxon>
        <taxon>Pentapetalae</taxon>
        <taxon>rosids</taxon>
        <taxon>fabids</taxon>
        <taxon>Rosales</taxon>
        <taxon>Rosaceae</taxon>
        <taxon>Amygdaloideae</taxon>
        <taxon>Maleae</taxon>
        <taxon>Malus</taxon>
    </lineage>
</organism>
<dbReference type="PANTHER" id="PTHR15492:SF1">
    <property type="entry name" value="CYCLIN-D1-BINDING PROTEIN 1"/>
    <property type="match status" value="1"/>
</dbReference>
<sequence>MDSGPSPSSNATAAAAIPSVKRRAMRRAESDQLTRTLNHHLNTVHETFQVLDQTAPSKLEKVSWVEVTKMGDQVSKQATIFGMLWTGGETPQVRALEENMVSYFNTLQGFLLLSHGSTVGAGPMLASCVHMSVKQVVDISFKLCKESIFLDKGGPDSIAWVVQLSDLHFNVHHPDRALNPFFARAHGKAKAKATKRSVEKEAKVLRTKYAKMCILEPFGAILGLK</sequence>
<evidence type="ECO:0000313" key="4">
    <source>
        <dbReference type="Proteomes" id="UP000290289"/>
    </source>
</evidence>
<protein>
    <recommendedName>
        <fullName evidence="2">Cyclin-D1-binding protein 1-like N-terminal domain-containing protein</fullName>
    </recommendedName>
</protein>
<keyword evidence="4" id="KW-1185">Reference proteome</keyword>
<comment type="caution">
    <text evidence="3">The sequence shown here is derived from an EMBL/GenBank/DDBJ whole genome shotgun (WGS) entry which is preliminary data.</text>
</comment>
<dbReference type="EMBL" id="RDQH01000342">
    <property type="protein sequence ID" value="RXH71101.1"/>
    <property type="molecule type" value="Genomic_DNA"/>
</dbReference>
<dbReference type="Pfam" id="PF13324">
    <property type="entry name" value="GCIP_N"/>
    <property type="match status" value="1"/>
</dbReference>
<name>A0A498HPJ9_MALDO</name>
<accession>A0A498HPJ9</accession>
<dbReference type="InterPro" id="IPR026907">
    <property type="entry name" value="GCIP-like"/>
</dbReference>
<feature type="domain" description="Cyclin-D1-binding protein 1-like N-terminal" evidence="2">
    <location>
        <begin position="66"/>
        <end position="148"/>
    </location>
</feature>
<dbReference type="AlphaFoldDB" id="A0A498HPJ9"/>
<proteinExistence type="predicted"/>
<feature type="compositionally biased region" description="Low complexity" evidence="1">
    <location>
        <begin position="1"/>
        <end position="19"/>
    </location>
</feature>
<dbReference type="GO" id="GO:0005634">
    <property type="term" value="C:nucleus"/>
    <property type="evidence" value="ECO:0007669"/>
    <property type="project" value="TreeGrafter"/>
</dbReference>
<evidence type="ECO:0000256" key="1">
    <source>
        <dbReference type="SAM" id="MobiDB-lite"/>
    </source>
</evidence>